<dbReference type="Proteomes" id="UP001368500">
    <property type="component" value="Unassembled WGS sequence"/>
</dbReference>
<comment type="caution">
    <text evidence="1">The sequence shown here is derived from an EMBL/GenBank/DDBJ whole genome shotgun (WGS) entry which is preliminary data.</text>
</comment>
<dbReference type="GO" id="GO:0016301">
    <property type="term" value="F:kinase activity"/>
    <property type="evidence" value="ECO:0007669"/>
    <property type="project" value="UniProtKB-KW"/>
</dbReference>
<proteinExistence type="predicted"/>
<evidence type="ECO:0000313" key="2">
    <source>
        <dbReference type="Proteomes" id="UP001368500"/>
    </source>
</evidence>
<evidence type="ECO:0000313" key="1">
    <source>
        <dbReference type="EMBL" id="MEK8025500.1"/>
    </source>
</evidence>
<protein>
    <submittedName>
        <fullName evidence="1">HprK-related kinase A</fullName>
    </submittedName>
</protein>
<dbReference type="Gene3D" id="3.40.50.300">
    <property type="entry name" value="P-loop containing nucleotide triphosphate hydrolases"/>
    <property type="match status" value="1"/>
</dbReference>
<gene>
    <name evidence="1" type="ORF">AACH11_05950</name>
</gene>
<dbReference type="RefSeq" id="WP_341373273.1">
    <property type="nucleotide sequence ID" value="NZ_JBBUTF010000004.1"/>
</dbReference>
<keyword evidence="1" id="KW-0808">Transferase</keyword>
<dbReference type="InterPro" id="IPR027600">
    <property type="entry name" value="HprK-rel_A"/>
</dbReference>
<reference evidence="1 2" key="1">
    <citation type="submission" date="2024-04" db="EMBL/GenBank/DDBJ databases">
        <title>Novel species of the genus Ideonella isolated from streams.</title>
        <authorList>
            <person name="Lu H."/>
        </authorList>
    </citation>
    <scope>NUCLEOTIDE SEQUENCE [LARGE SCALE GENOMIC DNA]</scope>
    <source>
        <strain evidence="1 2">BYS139W</strain>
    </source>
</reference>
<sequence>MTVPDPRPAGAPVAGSVATLGLDGVRGRLQGQGLRLRTGPFVFHLRSPHPGVAAGVARLYADNPLADTADYADFDVTIDHGRGWRRWIRPQARFLQDGAPVYEPLPSTHALPMLEWAMNASISTRAHHYLVLHAAVIEREGLCAILPAPPGSGKSTLCAGLIHAGWRLLSDELTLLSLDGELTVTPLCRPVSLKNASIDIIKAWAPQAVFSATAQGTAKGDVAHMKAPREALARVAEPARPRWVVFPRWQAGAAPELSVRPRGTSMLELARNAFNYMMLGETGYQRLADLVSQCDCVDFRYARLDDAVDTFDAMLRRARG</sequence>
<name>A0ABU9B8W9_9BURK</name>
<dbReference type="InterPro" id="IPR027417">
    <property type="entry name" value="P-loop_NTPase"/>
</dbReference>
<dbReference type="NCBIfam" id="TIGR04352">
    <property type="entry name" value="HprK_rel_A"/>
    <property type="match status" value="1"/>
</dbReference>
<keyword evidence="1" id="KW-0418">Kinase</keyword>
<keyword evidence="2" id="KW-1185">Reference proteome</keyword>
<dbReference type="EMBL" id="JBBUTF010000004">
    <property type="protein sequence ID" value="MEK8025500.1"/>
    <property type="molecule type" value="Genomic_DNA"/>
</dbReference>
<dbReference type="SUPFAM" id="SSF53795">
    <property type="entry name" value="PEP carboxykinase-like"/>
    <property type="match status" value="1"/>
</dbReference>
<organism evidence="1 2">
    <name type="scientific">Pseudaquabacterium rugosum</name>
    <dbReference type="NCBI Taxonomy" id="2984194"/>
    <lineage>
        <taxon>Bacteria</taxon>
        <taxon>Pseudomonadati</taxon>
        <taxon>Pseudomonadota</taxon>
        <taxon>Betaproteobacteria</taxon>
        <taxon>Burkholderiales</taxon>
        <taxon>Sphaerotilaceae</taxon>
        <taxon>Pseudaquabacterium</taxon>
    </lineage>
</organism>
<accession>A0ABU9B8W9</accession>